<feature type="modified residue" description="4-aspartylphosphate" evidence="7">
    <location>
        <position position="61"/>
    </location>
</feature>
<dbReference type="CDD" id="cd00082">
    <property type="entry name" value="HisKA"/>
    <property type="match status" value="1"/>
</dbReference>
<dbReference type="SMART" id="SM00388">
    <property type="entry name" value="HisKA"/>
    <property type="match status" value="1"/>
</dbReference>
<dbReference type="SUPFAM" id="SSF55874">
    <property type="entry name" value="ATPase domain of HSP90 chaperone/DNA topoisomerase II/histidine kinase"/>
    <property type="match status" value="1"/>
</dbReference>
<dbReference type="InterPro" id="IPR036097">
    <property type="entry name" value="HisK_dim/P_sf"/>
</dbReference>
<feature type="compositionally biased region" description="Low complexity" evidence="8">
    <location>
        <begin position="476"/>
        <end position="504"/>
    </location>
</feature>
<reference evidence="11 12" key="1">
    <citation type="submission" date="2015-09" db="EMBL/GenBank/DDBJ databases">
        <title>Identification and resolution of microdiversity through metagenomic sequencing of parallel consortia.</title>
        <authorList>
            <person name="Nelson W.C."/>
            <person name="Romine M.F."/>
            <person name="Lindemann S.R."/>
        </authorList>
    </citation>
    <scope>NUCLEOTIDE SEQUENCE [LARGE SCALE GENOMIC DNA]</scope>
    <source>
        <strain evidence="11">Ana</strain>
    </source>
</reference>
<evidence type="ECO:0000259" key="10">
    <source>
        <dbReference type="PROSITE" id="PS50110"/>
    </source>
</evidence>
<dbReference type="Gene3D" id="1.10.287.130">
    <property type="match status" value="1"/>
</dbReference>
<dbReference type="PANTHER" id="PTHR43047:SF72">
    <property type="entry name" value="OSMOSENSING HISTIDINE PROTEIN KINASE SLN1"/>
    <property type="match status" value="1"/>
</dbReference>
<dbReference type="GO" id="GO:0009927">
    <property type="term" value="F:histidine phosphotransfer kinase activity"/>
    <property type="evidence" value="ECO:0007669"/>
    <property type="project" value="TreeGrafter"/>
</dbReference>
<feature type="compositionally biased region" description="Low complexity" evidence="8">
    <location>
        <begin position="340"/>
        <end position="367"/>
    </location>
</feature>
<dbReference type="Gene3D" id="3.30.565.10">
    <property type="entry name" value="Histidine kinase-like ATPase, C-terminal domain"/>
    <property type="match status" value="1"/>
</dbReference>
<dbReference type="Pfam" id="PF02518">
    <property type="entry name" value="HATPase_c"/>
    <property type="match status" value="1"/>
</dbReference>
<gene>
    <name evidence="11" type="ORF">HLUCCA11_02015</name>
</gene>
<dbReference type="GO" id="GO:0000155">
    <property type="term" value="F:phosphorelay sensor kinase activity"/>
    <property type="evidence" value="ECO:0007669"/>
    <property type="project" value="InterPro"/>
</dbReference>
<evidence type="ECO:0000256" key="8">
    <source>
        <dbReference type="SAM" id="MobiDB-lite"/>
    </source>
</evidence>
<dbReference type="SUPFAM" id="SSF52172">
    <property type="entry name" value="CheY-like"/>
    <property type="match status" value="1"/>
</dbReference>
<feature type="domain" description="Response regulatory" evidence="10">
    <location>
        <begin position="10"/>
        <end position="126"/>
    </location>
</feature>
<dbReference type="InterPro" id="IPR003594">
    <property type="entry name" value="HATPase_dom"/>
</dbReference>
<dbReference type="Gene3D" id="3.40.50.2300">
    <property type="match status" value="1"/>
</dbReference>
<dbReference type="InterPro" id="IPR005467">
    <property type="entry name" value="His_kinase_dom"/>
</dbReference>
<proteinExistence type="predicted"/>
<dbReference type="CDD" id="cd00156">
    <property type="entry name" value="REC"/>
    <property type="match status" value="1"/>
</dbReference>
<dbReference type="SUPFAM" id="SSF47384">
    <property type="entry name" value="Homodimeric domain of signal transducing histidine kinase"/>
    <property type="match status" value="1"/>
</dbReference>
<evidence type="ECO:0000256" key="7">
    <source>
        <dbReference type="PROSITE-ProRule" id="PRU00169"/>
    </source>
</evidence>
<evidence type="ECO:0000256" key="1">
    <source>
        <dbReference type="ARBA" id="ARBA00000085"/>
    </source>
</evidence>
<dbReference type="CDD" id="cd16922">
    <property type="entry name" value="HATPase_EvgS-ArcB-TorS-like"/>
    <property type="match status" value="1"/>
</dbReference>
<dbReference type="InterPro" id="IPR011006">
    <property type="entry name" value="CheY-like_superfamily"/>
</dbReference>
<evidence type="ECO:0000313" key="12">
    <source>
        <dbReference type="Proteomes" id="UP000050465"/>
    </source>
</evidence>
<name>A0A0P8DK42_9CYAN</name>
<keyword evidence="6" id="KW-0902">Two-component regulatory system</keyword>
<evidence type="ECO:0000259" key="9">
    <source>
        <dbReference type="PROSITE" id="PS50109"/>
    </source>
</evidence>
<feature type="region of interest" description="Disordered" evidence="8">
    <location>
        <begin position="338"/>
        <end position="369"/>
    </location>
</feature>
<keyword evidence="5 11" id="KW-0418">Kinase</keyword>
<dbReference type="PROSITE" id="PS50109">
    <property type="entry name" value="HIS_KIN"/>
    <property type="match status" value="1"/>
</dbReference>
<evidence type="ECO:0000256" key="2">
    <source>
        <dbReference type="ARBA" id="ARBA00012438"/>
    </source>
</evidence>
<dbReference type="AlphaFoldDB" id="A0A0P8DK42"/>
<dbReference type="PROSITE" id="PS50110">
    <property type="entry name" value="RESPONSE_REGULATORY"/>
    <property type="match status" value="1"/>
</dbReference>
<dbReference type="SMART" id="SM00448">
    <property type="entry name" value="REC"/>
    <property type="match status" value="1"/>
</dbReference>
<evidence type="ECO:0000256" key="6">
    <source>
        <dbReference type="ARBA" id="ARBA00023012"/>
    </source>
</evidence>
<dbReference type="Pfam" id="PF00072">
    <property type="entry name" value="Response_reg"/>
    <property type="match status" value="1"/>
</dbReference>
<dbReference type="InterPro" id="IPR036890">
    <property type="entry name" value="HATPase_C_sf"/>
</dbReference>
<accession>A0A0P8DK42</accession>
<comment type="caution">
    <text evidence="11">The sequence shown here is derived from an EMBL/GenBank/DDBJ whole genome shotgun (WGS) entry which is preliminary data.</text>
</comment>
<evidence type="ECO:0000256" key="3">
    <source>
        <dbReference type="ARBA" id="ARBA00022553"/>
    </source>
</evidence>
<dbReference type="PATRIC" id="fig|1666911.3.peg.1632"/>
<evidence type="ECO:0000256" key="5">
    <source>
        <dbReference type="ARBA" id="ARBA00022777"/>
    </source>
</evidence>
<dbReference type="Pfam" id="PF00512">
    <property type="entry name" value="HisKA"/>
    <property type="match status" value="1"/>
</dbReference>
<organism evidence="11 12">
    <name type="scientific">Phormidesmis priestleyi Ana</name>
    <dbReference type="NCBI Taxonomy" id="1666911"/>
    <lineage>
        <taxon>Bacteria</taxon>
        <taxon>Bacillati</taxon>
        <taxon>Cyanobacteriota</taxon>
        <taxon>Cyanophyceae</taxon>
        <taxon>Leptolyngbyales</taxon>
        <taxon>Leptolyngbyaceae</taxon>
        <taxon>Phormidesmis</taxon>
    </lineage>
</organism>
<feature type="domain" description="Histidine kinase" evidence="9">
    <location>
        <begin position="184"/>
        <end position="447"/>
    </location>
</feature>
<protein>
    <recommendedName>
        <fullName evidence="2">histidine kinase</fullName>
        <ecNumber evidence="2">2.7.13.3</ecNumber>
    </recommendedName>
</protein>
<dbReference type="InterPro" id="IPR003661">
    <property type="entry name" value="HisK_dim/P_dom"/>
</dbReference>
<sequence length="504" mass="55568">MAISFDQKLSMLIVDGNEVDRTALKRSLTQTHLDLSIDEALDADTALAALQQTAYDCVFLDYHLPGKNGLQLTQEIRGQGIEVPVIVMTSQGDEPTAVELMKAGASDYLPKRKLSSEVLARLIYSAIRMHQAEALVESFNQHIIEKNILLRRQNQELARQQRYIYQQNLKLQEVSRLKSEFLATISHELRTPLNAVIGFSQILLSSLKGTTPIHKQRDMLGRILSNGQSLLELIDDILAFSKLEAGRLSLKPETLNIAALVNQTVEELRSLAAQKSLWLETDITLDNPIVVNDAAMLRQVTINLLSNAIKFTDAGSIKVLLSDQPVHLDSHSGLNLTACHNSNNSNPNHSHPNHSNLNNSNPNNSNPDMDSIILSVIDTGCGIKAENQTCIFDPFHQADQKVTRQHSGTGLGLAITQSIVKIMHGNITLTSQVGKGSNFTVELPRTVLADPQTAETSECSFLDASETSLSEANRLYSSQTHSSQTHSSQTHSSQTHYSQTHHNQ</sequence>
<dbReference type="InterPro" id="IPR001789">
    <property type="entry name" value="Sig_transdc_resp-reg_receiver"/>
</dbReference>
<dbReference type="SMART" id="SM00387">
    <property type="entry name" value="HATPase_c"/>
    <property type="match status" value="1"/>
</dbReference>
<dbReference type="GO" id="GO:0005886">
    <property type="term" value="C:plasma membrane"/>
    <property type="evidence" value="ECO:0007669"/>
    <property type="project" value="TreeGrafter"/>
</dbReference>
<dbReference type="PRINTS" id="PR00344">
    <property type="entry name" value="BCTRLSENSOR"/>
</dbReference>
<dbReference type="InterPro" id="IPR004358">
    <property type="entry name" value="Sig_transdc_His_kin-like_C"/>
</dbReference>
<dbReference type="STRING" id="1666911.HLUCCA11_02015"/>
<dbReference type="EMBL" id="LJZR01000002">
    <property type="protein sequence ID" value="KPQ37229.1"/>
    <property type="molecule type" value="Genomic_DNA"/>
</dbReference>
<keyword evidence="3 7" id="KW-0597">Phosphoprotein</keyword>
<evidence type="ECO:0000256" key="4">
    <source>
        <dbReference type="ARBA" id="ARBA00022679"/>
    </source>
</evidence>
<comment type="catalytic activity">
    <reaction evidence="1">
        <text>ATP + protein L-histidine = ADP + protein N-phospho-L-histidine.</text>
        <dbReference type="EC" id="2.7.13.3"/>
    </reaction>
</comment>
<dbReference type="EC" id="2.7.13.3" evidence="2"/>
<feature type="region of interest" description="Disordered" evidence="8">
    <location>
        <begin position="472"/>
        <end position="504"/>
    </location>
</feature>
<evidence type="ECO:0000313" key="11">
    <source>
        <dbReference type="EMBL" id="KPQ37229.1"/>
    </source>
</evidence>
<dbReference type="PANTHER" id="PTHR43047">
    <property type="entry name" value="TWO-COMPONENT HISTIDINE PROTEIN KINASE"/>
    <property type="match status" value="1"/>
</dbReference>
<dbReference type="Proteomes" id="UP000050465">
    <property type="component" value="Unassembled WGS sequence"/>
</dbReference>
<keyword evidence="4" id="KW-0808">Transferase</keyword>